<name>A0A8F5RCR2_9VIRU</name>
<accession>A0A8F5RCR2</accession>
<sequence length="119" mass="14393">MRKSKHLMYLYSAFCKSIENYPYLPFFARNNNEAVYKFMNFLRKKEYVPEDLELHLIGTCEIYGKELMPENLQPLIVPMKVEIKNNFFAKTVTLGMYYQQLLLDYIKTFKENYLCKNHH</sequence>
<dbReference type="EMBL" id="MZ089783">
    <property type="protein sequence ID" value="QXN75188.1"/>
    <property type="molecule type" value="Genomic_DNA"/>
</dbReference>
<protein>
    <submittedName>
        <fullName evidence="1">Uncharacterized protein</fullName>
    </submittedName>
</protein>
<reference evidence="1" key="1">
    <citation type="submission" date="2021-04" db="EMBL/GenBank/DDBJ databases">
        <title>Genomes of microviruses identified in yellow-bellied marmot fecal samples.</title>
        <authorList>
            <person name="Varsani A."/>
            <person name="Kraberger S."/>
            <person name="Chatterjee A."/>
            <person name="Richet C."/>
            <person name="Fontenele R.S."/>
            <person name="Schmidlin K."/>
            <person name="Blumstein D.T."/>
        </authorList>
    </citation>
    <scope>NUCLEOTIDE SEQUENCE</scope>
    <source>
        <strain evidence="1">Mar37</strain>
    </source>
</reference>
<evidence type="ECO:0000313" key="1">
    <source>
        <dbReference type="EMBL" id="QXN75188.1"/>
    </source>
</evidence>
<proteinExistence type="predicted"/>
<organism evidence="1">
    <name type="scientific">Microvirus mar37</name>
    <dbReference type="NCBI Taxonomy" id="2851171"/>
    <lineage>
        <taxon>Viruses</taxon>
        <taxon>Monodnaviria</taxon>
        <taxon>Sangervirae</taxon>
        <taxon>Phixviricota</taxon>
        <taxon>Malgrandaviricetes</taxon>
        <taxon>Petitvirales</taxon>
        <taxon>Microviridae</taxon>
    </lineage>
</organism>